<gene>
    <name evidence="2" type="ORF">GCM10010910_20540</name>
</gene>
<dbReference type="RefSeq" id="WP_188701583.1">
    <property type="nucleotide sequence ID" value="NZ_BMMQ01000006.1"/>
</dbReference>
<accession>A0ABQ2N1T0</accession>
<dbReference type="Pfam" id="PF13835">
    <property type="entry name" value="DUF4194"/>
    <property type="match status" value="1"/>
</dbReference>
<dbReference type="InterPro" id="IPR025449">
    <property type="entry name" value="JetB"/>
</dbReference>
<evidence type="ECO:0000313" key="2">
    <source>
        <dbReference type="EMBL" id="GGO64810.1"/>
    </source>
</evidence>
<keyword evidence="3" id="KW-1185">Reference proteome</keyword>
<evidence type="ECO:0000313" key="3">
    <source>
        <dbReference type="Proteomes" id="UP000638043"/>
    </source>
</evidence>
<evidence type="ECO:0000256" key="1">
    <source>
        <dbReference type="SAM" id="MobiDB-lite"/>
    </source>
</evidence>
<sequence>MSDESVFAPTIGVEDDHVDSRLSLFDGDDGGLTLDQRRCLIVVLKHPIITDERAEWATLVRDSRLIKSRLNDLFLDLVIDRERGIAYKVQIRSAEFGYVPPLLRDAAFTREETVLLVVLRQRHLAAKGSGLPRAHVDREELLAGIDMFRPARSTDRVGDAKRAASAVDSLARAGILVKAGSDDRFLISEVIERLLSIEKMYELLAWLKAQNAPGAARDDEGPEAGVAFDDEEDAE</sequence>
<evidence type="ECO:0008006" key="4">
    <source>
        <dbReference type="Google" id="ProtNLM"/>
    </source>
</evidence>
<organism evidence="2 3">
    <name type="scientific">Microbacterium nanhaiense</name>
    <dbReference type="NCBI Taxonomy" id="1301026"/>
    <lineage>
        <taxon>Bacteria</taxon>
        <taxon>Bacillati</taxon>
        <taxon>Actinomycetota</taxon>
        <taxon>Actinomycetes</taxon>
        <taxon>Micrococcales</taxon>
        <taxon>Microbacteriaceae</taxon>
        <taxon>Microbacterium</taxon>
    </lineage>
</organism>
<dbReference type="Proteomes" id="UP000638043">
    <property type="component" value="Unassembled WGS sequence"/>
</dbReference>
<proteinExistence type="predicted"/>
<comment type="caution">
    <text evidence="2">The sequence shown here is derived from an EMBL/GenBank/DDBJ whole genome shotgun (WGS) entry which is preliminary data.</text>
</comment>
<feature type="region of interest" description="Disordered" evidence="1">
    <location>
        <begin position="213"/>
        <end position="235"/>
    </location>
</feature>
<protein>
    <recommendedName>
        <fullName evidence="4">DUF4194 domain-containing protein</fullName>
    </recommendedName>
</protein>
<reference evidence="3" key="1">
    <citation type="journal article" date="2019" name="Int. J. Syst. Evol. Microbiol.">
        <title>The Global Catalogue of Microorganisms (GCM) 10K type strain sequencing project: providing services to taxonomists for standard genome sequencing and annotation.</title>
        <authorList>
            <consortium name="The Broad Institute Genomics Platform"/>
            <consortium name="The Broad Institute Genome Sequencing Center for Infectious Disease"/>
            <person name="Wu L."/>
            <person name="Ma J."/>
        </authorList>
    </citation>
    <scope>NUCLEOTIDE SEQUENCE [LARGE SCALE GENOMIC DNA]</scope>
    <source>
        <strain evidence="3">CGMCC 4.7181</strain>
    </source>
</reference>
<name>A0ABQ2N1T0_9MICO</name>
<dbReference type="EMBL" id="BMMQ01000006">
    <property type="protein sequence ID" value="GGO64810.1"/>
    <property type="molecule type" value="Genomic_DNA"/>
</dbReference>